<gene>
    <name evidence="1" type="ORF">J2Z65_002666</name>
</gene>
<reference evidence="1 2" key="1">
    <citation type="submission" date="2021-03" db="EMBL/GenBank/DDBJ databases">
        <title>Genomic Encyclopedia of Type Strains, Phase IV (KMG-IV): sequencing the most valuable type-strain genomes for metagenomic binning, comparative biology and taxonomic classification.</title>
        <authorList>
            <person name="Goeker M."/>
        </authorList>
    </citation>
    <scope>NUCLEOTIDE SEQUENCE [LARGE SCALE GENOMIC DNA]</scope>
    <source>
        <strain evidence="1 2">DSM 24950</strain>
    </source>
</reference>
<comment type="caution">
    <text evidence="1">The sequence shown here is derived from an EMBL/GenBank/DDBJ whole genome shotgun (WGS) entry which is preliminary data.</text>
</comment>
<sequence length="50" mass="5952">MKWNKSMGEKTPVRTWRVFAQDEAARFFGQLLEAMLEKLVVKLIFKLNDH</sequence>
<evidence type="ECO:0000313" key="1">
    <source>
        <dbReference type="EMBL" id="MBP1963447.1"/>
    </source>
</evidence>
<proteinExistence type="predicted"/>
<organism evidence="1 2">
    <name type="scientific">Paenibacillus aceris</name>
    <dbReference type="NCBI Taxonomy" id="869555"/>
    <lineage>
        <taxon>Bacteria</taxon>
        <taxon>Bacillati</taxon>
        <taxon>Bacillota</taxon>
        <taxon>Bacilli</taxon>
        <taxon>Bacillales</taxon>
        <taxon>Paenibacillaceae</taxon>
        <taxon>Paenibacillus</taxon>
    </lineage>
</organism>
<accession>A0ABS4HXU5</accession>
<protein>
    <submittedName>
        <fullName evidence="1">Uncharacterized protein</fullName>
    </submittedName>
</protein>
<dbReference type="EMBL" id="JAGGKV010000006">
    <property type="protein sequence ID" value="MBP1963447.1"/>
    <property type="molecule type" value="Genomic_DNA"/>
</dbReference>
<evidence type="ECO:0000313" key="2">
    <source>
        <dbReference type="Proteomes" id="UP001519344"/>
    </source>
</evidence>
<name>A0ABS4HXU5_9BACL</name>
<dbReference type="Proteomes" id="UP001519344">
    <property type="component" value="Unassembled WGS sequence"/>
</dbReference>
<keyword evidence="2" id="KW-1185">Reference proteome</keyword>